<dbReference type="EMBL" id="CBXE010000290">
    <property type="protein sequence ID" value="CDL86446.1"/>
    <property type="molecule type" value="Genomic_DNA"/>
</dbReference>
<accession>W1J9C5</accession>
<evidence type="ECO:0000313" key="1">
    <source>
        <dbReference type="EMBL" id="CDL86446.1"/>
    </source>
</evidence>
<proteinExistence type="predicted"/>
<sequence>MNKFKVYFSGKNINGEVVDCCTQEIIAKDQNEAIEKFKKSSICKPEYFWIFSKKIN</sequence>
<protein>
    <submittedName>
        <fullName evidence="1">Uncharacterized protein</fullName>
    </submittedName>
</protein>
<comment type="caution">
    <text evidence="1">The sequence shown here is derived from an EMBL/GenBank/DDBJ whole genome shotgun (WGS) entry which is preliminary data.</text>
</comment>
<organism evidence="1 2">
    <name type="scientific">Xenorhabdus cabanillasii JM26</name>
    <dbReference type="NCBI Taxonomy" id="1427517"/>
    <lineage>
        <taxon>Bacteria</taxon>
        <taxon>Pseudomonadati</taxon>
        <taxon>Pseudomonadota</taxon>
        <taxon>Gammaproteobacteria</taxon>
        <taxon>Enterobacterales</taxon>
        <taxon>Morganellaceae</taxon>
        <taxon>Xenorhabdus</taxon>
    </lineage>
</organism>
<name>W1J9C5_9GAMM</name>
<dbReference type="AlphaFoldDB" id="W1J9C5"/>
<gene>
    <name evidence="1" type="ORF">XCR1_360002</name>
</gene>
<evidence type="ECO:0000313" key="2">
    <source>
        <dbReference type="Proteomes" id="UP000019197"/>
    </source>
</evidence>
<reference evidence="1 2" key="1">
    <citation type="submission" date="2013-11" db="EMBL/GenBank/DDBJ databases">
        <title>Draft genome sequence and annotation of the entomopathogenic bacterium, Xenorhabdus cabanillasi strain JM26.</title>
        <authorList>
            <person name="Gualtieri M."/>
            <person name="Ogier J.C."/>
            <person name="Pages S."/>
            <person name="Givaudan A."/>
            <person name="Gaudriault S."/>
        </authorList>
    </citation>
    <scope>NUCLEOTIDE SEQUENCE [LARGE SCALE GENOMIC DNA]</scope>
    <source>
        <strain evidence="1 2">JM26</strain>
    </source>
</reference>
<dbReference type="RefSeq" id="WP_156933344.1">
    <property type="nucleotide sequence ID" value="NZ_CAWLVK010000290.1"/>
</dbReference>
<dbReference type="Proteomes" id="UP000019197">
    <property type="component" value="Unassembled WGS sequence"/>
</dbReference>